<evidence type="ECO:0000313" key="10">
    <source>
        <dbReference type="Proteomes" id="UP000541444"/>
    </source>
</evidence>
<keyword evidence="8" id="KW-0472">Membrane</keyword>
<dbReference type="PANTHER" id="PTHR15959:SF0">
    <property type="entry name" value="SYNTAXIN-18"/>
    <property type="match status" value="1"/>
</dbReference>
<dbReference type="OrthoDB" id="1917865at2759"/>
<evidence type="ECO:0000313" key="9">
    <source>
        <dbReference type="EMBL" id="KAF6175076.1"/>
    </source>
</evidence>
<comment type="subcellular location">
    <subcellularLocation>
        <location evidence="1">Membrane</location>
        <topology evidence="1">Single-pass type IV membrane protein</topology>
    </subcellularLocation>
</comment>
<keyword evidence="4" id="KW-0812">Transmembrane</keyword>
<evidence type="ECO:0000256" key="3">
    <source>
        <dbReference type="ARBA" id="ARBA00022448"/>
    </source>
</evidence>
<organism evidence="9 10">
    <name type="scientific">Kingdonia uniflora</name>
    <dbReference type="NCBI Taxonomy" id="39325"/>
    <lineage>
        <taxon>Eukaryota</taxon>
        <taxon>Viridiplantae</taxon>
        <taxon>Streptophyta</taxon>
        <taxon>Embryophyta</taxon>
        <taxon>Tracheophyta</taxon>
        <taxon>Spermatophyta</taxon>
        <taxon>Magnoliopsida</taxon>
        <taxon>Ranunculales</taxon>
        <taxon>Circaeasteraceae</taxon>
        <taxon>Kingdonia</taxon>
    </lineage>
</organism>
<evidence type="ECO:0000256" key="8">
    <source>
        <dbReference type="ARBA" id="ARBA00023136"/>
    </source>
</evidence>
<dbReference type="EMBL" id="JACGCM010000218">
    <property type="protein sequence ID" value="KAF6175076.1"/>
    <property type="molecule type" value="Genomic_DNA"/>
</dbReference>
<keyword evidence="3" id="KW-0813">Transport</keyword>
<dbReference type="GO" id="GO:0031201">
    <property type="term" value="C:SNARE complex"/>
    <property type="evidence" value="ECO:0007669"/>
    <property type="project" value="TreeGrafter"/>
</dbReference>
<dbReference type="GO" id="GO:0015031">
    <property type="term" value="P:protein transport"/>
    <property type="evidence" value="ECO:0007669"/>
    <property type="project" value="UniProtKB-KW"/>
</dbReference>
<protein>
    <submittedName>
        <fullName evidence="9">Uncharacterized protein</fullName>
    </submittedName>
</protein>
<accession>A0A7J7P6L4</accession>
<dbReference type="AlphaFoldDB" id="A0A7J7P6L4"/>
<dbReference type="GO" id="GO:0006890">
    <property type="term" value="P:retrograde vesicle-mediated transport, Golgi to endoplasmic reticulum"/>
    <property type="evidence" value="ECO:0007669"/>
    <property type="project" value="TreeGrafter"/>
</dbReference>
<evidence type="ECO:0000256" key="5">
    <source>
        <dbReference type="ARBA" id="ARBA00022927"/>
    </source>
</evidence>
<sequence>ALPLEPLRVQQQLLDEETQALQEELTSLLNATYEMSALNNVMPSQLLQQAQQIEMLYDQAVEGLKLQITWIGATKSWIRQLRTTVVAGRLLCFFY</sequence>
<evidence type="ECO:0000256" key="4">
    <source>
        <dbReference type="ARBA" id="ARBA00022692"/>
    </source>
</evidence>
<name>A0A7J7P6L4_9MAGN</name>
<evidence type="ECO:0000256" key="1">
    <source>
        <dbReference type="ARBA" id="ARBA00004211"/>
    </source>
</evidence>
<keyword evidence="10" id="KW-1185">Reference proteome</keyword>
<evidence type="ECO:0000256" key="6">
    <source>
        <dbReference type="ARBA" id="ARBA00022989"/>
    </source>
</evidence>
<feature type="non-terminal residue" evidence="9">
    <location>
        <position position="1"/>
    </location>
</feature>
<keyword evidence="6" id="KW-1133">Transmembrane helix</keyword>
<dbReference type="PANTHER" id="PTHR15959">
    <property type="entry name" value="SYNTAXIN-18"/>
    <property type="match status" value="1"/>
</dbReference>
<gene>
    <name evidence="9" type="ORF">GIB67_038989</name>
</gene>
<comment type="caution">
    <text evidence="9">The sequence shown here is derived from an EMBL/GenBank/DDBJ whole genome shotgun (WGS) entry which is preliminary data.</text>
</comment>
<keyword evidence="5" id="KW-0653">Protein transport</keyword>
<dbReference type="Proteomes" id="UP000541444">
    <property type="component" value="Unassembled WGS sequence"/>
</dbReference>
<evidence type="ECO:0000256" key="7">
    <source>
        <dbReference type="ARBA" id="ARBA00023054"/>
    </source>
</evidence>
<dbReference type="GO" id="GO:0005783">
    <property type="term" value="C:endoplasmic reticulum"/>
    <property type="evidence" value="ECO:0007669"/>
    <property type="project" value="TreeGrafter"/>
</dbReference>
<keyword evidence="7" id="KW-0175">Coiled coil</keyword>
<evidence type="ECO:0000256" key="2">
    <source>
        <dbReference type="ARBA" id="ARBA00009063"/>
    </source>
</evidence>
<reference evidence="9 10" key="1">
    <citation type="journal article" date="2020" name="IScience">
        <title>Genome Sequencing of the Endangered Kingdonia uniflora (Circaeasteraceae, Ranunculales) Reveals Potential Mechanisms of Evolutionary Specialization.</title>
        <authorList>
            <person name="Sun Y."/>
            <person name="Deng T."/>
            <person name="Zhang A."/>
            <person name="Moore M.J."/>
            <person name="Landis J.B."/>
            <person name="Lin N."/>
            <person name="Zhang H."/>
            <person name="Zhang X."/>
            <person name="Huang J."/>
            <person name="Zhang X."/>
            <person name="Sun H."/>
            <person name="Wang H."/>
        </authorList>
    </citation>
    <scope>NUCLEOTIDE SEQUENCE [LARGE SCALE GENOMIC DNA]</scope>
    <source>
        <strain evidence="9">TB1705</strain>
        <tissue evidence="9">Leaf</tissue>
    </source>
</reference>
<proteinExistence type="inferred from homology"/>
<comment type="similarity">
    <text evidence="2">Belongs to the syntaxin family.</text>
</comment>